<dbReference type="AlphaFoldDB" id="A0A917WXT0"/>
<dbReference type="RefSeq" id="WP_117156355.1">
    <property type="nucleotide sequence ID" value="NZ_BMLG01000020.1"/>
</dbReference>
<organism evidence="1 2">
    <name type="scientific">Paraliobacillus quinghaiensis</name>
    <dbReference type="NCBI Taxonomy" id="470815"/>
    <lineage>
        <taxon>Bacteria</taxon>
        <taxon>Bacillati</taxon>
        <taxon>Bacillota</taxon>
        <taxon>Bacilli</taxon>
        <taxon>Bacillales</taxon>
        <taxon>Bacillaceae</taxon>
        <taxon>Paraliobacillus</taxon>
    </lineage>
</organism>
<sequence>MRDEDRDPGTENFINSLPLLQTKIYKFMRYKYEVLTNDGENYEVESIDPLIAKMASKEFSITEDEAADLYIATGNQIHKFHMERLHN</sequence>
<accession>A0A917WXT0</accession>
<comment type="caution">
    <text evidence="1">The sequence shown here is derived from an EMBL/GenBank/DDBJ whole genome shotgun (WGS) entry which is preliminary data.</text>
</comment>
<name>A0A917WXT0_9BACI</name>
<protein>
    <submittedName>
        <fullName evidence="1">Uncharacterized protein</fullName>
    </submittedName>
</protein>
<keyword evidence="2" id="KW-1185">Reference proteome</keyword>
<reference evidence="1" key="1">
    <citation type="journal article" date="2014" name="Int. J. Syst. Evol. Microbiol.">
        <title>Complete genome sequence of Corynebacterium casei LMG S-19264T (=DSM 44701T), isolated from a smear-ripened cheese.</title>
        <authorList>
            <consortium name="US DOE Joint Genome Institute (JGI-PGF)"/>
            <person name="Walter F."/>
            <person name="Albersmeier A."/>
            <person name="Kalinowski J."/>
            <person name="Ruckert C."/>
        </authorList>
    </citation>
    <scope>NUCLEOTIDE SEQUENCE</scope>
    <source>
        <strain evidence="1">CGMCC 1.6333</strain>
    </source>
</reference>
<proteinExistence type="predicted"/>
<reference evidence="1" key="2">
    <citation type="submission" date="2020-09" db="EMBL/GenBank/DDBJ databases">
        <authorList>
            <person name="Sun Q."/>
            <person name="Zhou Y."/>
        </authorList>
    </citation>
    <scope>NUCLEOTIDE SEQUENCE</scope>
    <source>
        <strain evidence="1">CGMCC 1.6333</strain>
    </source>
</reference>
<evidence type="ECO:0000313" key="1">
    <source>
        <dbReference type="EMBL" id="GGM39382.1"/>
    </source>
</evidence>
<gene>
    <name evidence="1" type="ORF">GCM10011351_26930</name>
</gene>
<evidence type="ECO:0000313" key="2">
    <source>
        <dbReference type="Proteomes" id="UP000618460"/>
    </source>
</evidence>
<dbReference type="Proteomes" id="UP000618460">
    <property type="component" value="Unassembled WGS sequence"/>
</dbReference>
<dbReference type="OrthoDB" id="2969131at2"/>
<dbReference type="EMBL" id="BMLG01000020">
    <property type="protein sequence ID" value="GGM39382.1"/>
    <property type="molecule type" value="Genomic_DNA"/>
</dbReference>